<comment type="caution">
    <text evidence="1">The sequence shown here is derived from an EMBL/GenBank/DDBJ whole genome shotgun (WGS) entry which is preliminary data.</text>
</comment>
<keyword evidence="2" id="KW-1185">Reference proteome</keyword>
<sequence>MEPEDVDEEEFGFSRNYFLAKELGTSSKKSGRKVTDIDLVDEQELREAVANIEPKHEKEIDELIKSYKSLYEEWVLELRCGFGLLMYGFGSKRTLLEDFASASLSEYSVVVINGYLQSINLKQVVITLAELLWDQLKMHQKTTSGRSQKSQQPFNVQSMDDLLAFLHGPHHEDSENFVCVIVHNIDGPGLRDPDTQQHLARIAACSHVRIVASIDHVNALLLWDKKMIHTQFNWYWHHVPTFAPYKVEGMFLPLVLAQGGSSQSAKTASIVLQSLTPNAQNVFKVLAEYQLANPDEEGMPVIKLYTICHERFLVSNQITLNSHLTEFKDHELVKTRRDDDGQDCLYIPISNEALEKILKDISL</sequence>
<accession>A0ACC0A5S1</accession>
<gene>
    <name evidence="1" type="ORF">M9H77_25008</name>
</gene>
<proteinExistence type="predicted"/>
<protein>
    <submittedName>
        <fullName evidence="1">Uncharacterized protein</fullName>
    </submittedName>
</protein>
<organism evidence="1 2">
    <name type="scientific">Catharanthus roseus</name>
    <name type="common">Madagascar periwinkle</name>
    <name type="synonym">Vinca rosea</name>
    <dbReference type="NCBI Taxonomy" id="4058"/>
    <lineage>
        <taxon>Eukaryota</taxon>
        <taxon>Viridiplantae</taxon>
        <taxon>Streptophyta</taxon>
        <taxon>Embryophyta</taxon>
        <taxon>Tracheophyta</taxon>
        <taxon>Spermatophyta</taxon>
        <taxon>Magnoliopsida</taxon>
        <taxon>eudicotyledons</taxon>
        <taxon>Gunneridae</taxon>
        <taxon>Pentapetalae</taxon>
        <taxon>asterids</taxon>
        <taxon>lamiids</taxon>
        <taxon>Gentianales</taxon>
        <taxon>Apocynaceae</taxon>
        <taxon>Rauvolfioideae</taxon>
        <taxon>Vinceae</taxon>
        <taxon>Catharanthinae</taxon>
        <taxon>Catharanthus</taxon>
    </lineage>
</organism>
<evidence type="ECO:0000313" key="1">
    <source>
        <dbReference type="EMBL" id="KAI5656215.1"/>
    </source>
</evidence>
<name>A0ACC0A5S1_CATRO</name>
<reference evidence="2" key="1">
    <citation type="journal article" date="2023" name="Nat. Plants">
        <title>Single-cell RNA sequencing provides a high-resolution roadmap for understanding the multicellular compartmentation of specialized metabolism.</title>
        <authorList>
            <person name="Sun S."/>
            <person name="Shen X."/>
            <person name="Li Y."/>
            <person name="Li Y."/>
            <person name="Wang S."/>
            <person name="Li R."/>
            <person name="Zhang H."/>
            <person name="Shen G."/>
            <person name="Guo B."/>
            <person name="Wei J."/>
            <person name="Xu J."/>
            <person name="St-Pierre B."/>
            <person name="Chen S."/>
            <person name="Sun C."/>
        </authorList>
    </citation>
    <scope>NUCLEOTIDE SEQUENCE [LARGE SCALE GENOMIC DNA]</scope>
</reference>
<dbReference type="Proteomes" id="UP001060085">
    <property type="component" value="Linkage Group LG06"/>
</dbReference>
<evidence type="ECO:0000313" key="2">
    <source>
        <dbReference type="Proteomes" id="UP001060085"/>
    </source>
</evidence>
<dbReference type="EMBL" id="CM044706">
    <property type="protein sequence ID" value="KAI5656215.1"/>
    <property type="molecule type" value="Genomic_DNA"/>
</dbReference>